<name>A0A420JCA7_9PEZI</name>
<sequence>VVNYAGKNKDRTDSHANSKSSTNYHKPLNCIFHRQKISHIQNDCPDYLKIEPGKKWLRSNAGIAWAKGASKRKNKGHNIRFRGSKGCTTNNDESSDDDNAVLNMVSSLNTGEVYETDNSVYSYFPRKTAFAVPEVTRHHDWSLDTCASRHITPNCDFFIPGSLKSHKNSIKYADNSLISSRGI</sequence>
<dbReference type="AlphaFoldDB" id="A0A420JCA7"/>
<evidence type="ECO:0000313" key="2">
    <source>
        <dbReference type="EMBL" id="RKF95986.1"/>
    </source>
</evidence>
<feature type="region of interest" description="Disordered" evidence="1">
    <location>
        <begin position="75"/>
        <end position="95"/>
    </location>
</feature>
<dbReference type="Proteomes" id="UP000285326">
    <property type="component" value="Unassembled WGS sequence"/>
</dbReference>
<dbReference type="EMBL" id="MCBS01005286">
    <property type="protein sequence ID" value="RKF95986.1"/>
    <property type="molecule type" value="Genomic_DNA"/>
</dbReference>
<protein>
    <submittedName>
        <fullName evidence="2">Putative capsid protein</fullName>
    </submittedName>
</protein>
<feature type="region of interest" description="Disordered" evidence="1">
    <location>
        <begin position="1"/>
        <end position="21"/>
    </location>
</feature>
<evidence type="ECO:0000256" key="1">
    <source>
        <dbReference type="SAM" id="MobiDB-lite"/>
    </source>
</evidence>
<feature type="non-terminal residue" evidence="2">
    <location>
        <position position="1"/>
    </location>
</feature>
<accession>A0A420JCA7</accession>
<evidence type="ECO:0000313" key="3">
    <source>
        <dbReference type="Proteomes" id="UP000285326"/>
    </source>
</evidence>
<comment type="caution">
    <text evidence="2">The sequence shown here is derived from an EMBL/GenBank/DDBJ whole genome shotgun (WGS) entry which is preliminary data.</text>
</comment>
<organism evidence="2 3">
    <name type="scientific">Golovinomyces cichoracearum</name>
    <dbReference type="NCBI Taxonomy" id="62708"/>
    <lineage>
        <taxon>Eukaryota</taxon>
        <taxon>Fungi</taxon>
        <taxon>Dikarya</taxon>
        <taxon>Ascomycota</taxon>
        <taxon>Pezizomycotina</taxon>
        <taxon>Leotiomycetes</taxon>
        <taxon>Erysiphales</taxon>
        <taxon>Erysiphaceae</taxon>
        <taxon>Golovinomyces</taxon>
    </lineage>
</organism>
<proteinExistence type="predicted"/>
<gene>
    <name evidence="2" type="ORF">GcM1_052001</name>
</gene>
<feature type="compositionally biased region" description="Basic and acidic residues" evidence="1">
    <location>
        <begin position="7"/>
        <end position="16"/>
    </location>
</feature>
<reference evidence="2 3" key="1">
    <citation type="journal article" date="2018" name="BMC Genomics">
        <title>Comparative genome analyses reveal sequence features reflecting distinct modes of host-adaptation between dicot and monocot powdery mildew.</title>
        <authorList>
            <person name="Wu Y."/>
            <person name="Ma X."/>
            <person name="Pan Z."/>
            <person name="Kale S.D."/>
            <person name="Song Y."/>
            <person name="King H."/>
            <person name="Zhang Q."/>
            <person name="Presley C."/>
            <person name="Deng X."/>
            <person name="Wei C.I."/>
            <person name="Xiao S."/>
        </authorList>
    </citation>
    <scope>NUCLEOTIDE SEQUENCE [LARGE SCALE GENOMIC DNA]</scope>
    <source>
        <strain evidence="2">UMSG1</strain>
    </source>
</reference>